<name>U6GV16_EIMAC</name>
<dbReference type="RefSeq" id="XP_013247696.1">
    <property type="nucleotide sequence ID" value="XM_013392242.1"/>
</dbReference>
<reference evidence="1" key="2">
    <citation type="submission" date="2013-10" db="EMBL/GenBank/DDBJ databases">
        <authorList>
            <person name="Aslett M."/>
        </authorList>
    </citation>
    <scope>NUCLEOTIDE SEQUENCE</scope>
    <source>
        <strain evidence="1">Houghton</strain>
    </source>
</reference>
<keyword evidence="2" id="KW-1185">Reference proteome</keyword>
<protein>
    <submittedName>
        <fullName evidence="1">Uncharacterized protein</fullName>
    </submittedName>
</protein>
<accession>U6GV16</accession>
<evidence type="ECO:0000313" key="1">
    <source>
        <dbReference type="EMBL" id="CDI83128.1"/>
    </source>
</evidence>
<dbReference type="VEuPathDB" id="ToxoDB:EAH_00068500"/>
<reference evidence="1" key="1">
    <citation type="submission" date="2013-10" db="EMBL/GenBank/DDBJ databases">
        <title>Genomic analysis of the causative agents of coccidiosis in chickens.</title>
        <authorList>
            <person name="Reid A.J."/>
            <person name="Blake D."/>
            <person name="Billington K."/>
            <person name="Browne H."/>
            <person name="Dunn M."/>
            <person name="Hung S."/>
            <person name="Kawahara F."/>
            <person name="Miranda-Saavedra D."/>
            <person name="Mourier T."/>
            <person name="Nagra H."/>
            <person name="Otto T.D."/>
            <person name="Rawlings N."/>
            <person name="Sanchez A."/>
            <person name="Sanders M."/>
            <person name="Subramaniam C."/>
            <person name="Tay Y."/>
            <person name="Dear P."/>
            <person name="Doerig C."/>
            <person name="Gruber A."/>
            <person name="Parkinson J."/>
            <person name="Shirley M."/>
            <person name="Wan K.L."/>
            <person name="Berriman M."/>
            <person name="Tomley F."/>
            <person name="Pain A."/>
        </authorList>
    </citation>
    <scope>NUCLEOTIDE SEQUENCE</scope>
    <source>
        <strain evidence="1">Houghton</strain>
    </source>
</reference>
<sequence length="79" mass="8897">MFRQLEAMTLELRSLENVHATGAGLREYHWSGICPCEMQIVLIFSCRWLMASCMELAIMMRRADSGLLGTIGPHEIPAT</sequence>
<dbReference type="AlphaFoldDB" id="U6GV16"/>
<organism evidence="1 2">
    <name type="scientific">Eimeria acervulina</name>
    <name type="common">Coccidian parasite</name>
    <dbReference type="NCBI Taxonomy" id="5801"/>
    <lineage>
        <taxon>Eukaryota</taxon>
        <taxon>Sar</taxon>
        <taxon>Alveolata</taxon>
        <taxon>Apicomplexa</taxon>
        <taxon>Conoidasida</taxon>
        <taxon>Coccidia</taxon>
        <taxon>Eucoccidiorida</taxon>
        <taxon>Eimeriorina</taxon>
        <taxon>Eimeriidae</taxon>
        <taxon>Eimeria</taxon>
    </lineage>
</organism>
<evidence type="ECO:0000313" key="2">
    <source>
        <dbReference type="Proteomes" id="UP000018050"/>
    </source>
</evidence>
<gene>
    <name evidence="1" type="ORF">EAH_00068500</name>
</gene>
<proteinExistence type="predicted"/>
<dbReference type="GeneID" id="25274917"/>
<dbReference type="Proteomes" id="UP000018050">
    <property type="component" value="Unassembled WGS sequence"/>
</dbReference>
<dbReference type="EMBL" id="HG673261">
    <property type="protein sequence ID" value="CDI83128.1"/>
    <property type="molecule type" value="Genomic_DNA"/>
</dbReference>